<reference evidence="1" key="1">
    <citation type="submission" date="2023-05" db="EMBL/GenBank/DDBJ databases">
        <authorList>
            <person name="Huff M."/>
        </authorList>
    </citation>
    <scope>NUCLEOTIDE SEQUENCE</scope>
</reference>
<gene>
    <name evidence="1" type="ORF">FPE_LOCUS33041</name>
</gene>
<dbReference type="AlphaFoldDB" id="A0AAD2ACF6"/>
<sequence length="222" mass="24950">MALLKSGLDLMEQFLEVVTSGNTEAYAIFKIKLKTLPEHVAVASHTQTDNRKDKFHPGGLLFTKFRSNPKALVDPAFQDNFGRLHDRSNETPKTMKQLNCLFPKNVPIQIPQDETGLLDWKQQLDRDVETRKFEANICSICSAGFECPFHMHRLFSPFCTKKELSGSSTNGVWISIVAVISSFFVSLFSSSPSIISCHSFGSHDMFGDDFGPRDAMECKSYL</sequence>
<dbReference type="EMBL" id="OU503057">
    <property type="protein sequence ID" value="CAI9785611.1"/>
    <property type="molecule type" value="Genomic_DNA"/>
</dbReference>
<evidence type="ECO:0000313" key="2">
    <source>
        <dbReference type="Proteomes" id="UP000834106"/>
    </source>
</evidence>
<evidence type="ECO:0000313" key="1">
    <source>
        <dbReference type="EMBL" id="CAI9785611.1"/>
    </source>
</evidence>
<protein>
    <submittedName>
        <fullName evidence="1">Uncharacterized protein</fullName>
    </submittedName>
</protein>
<keyword evidence="2" id="KW-1185">Reference proteome</keyword>
<proteinExistence type="predicted"/>
<accession>A0AAD2ACF6</accession>
<dbReference type="Proteomes" id="UP000834106">
    <property type="component" value="Chromosome 22"/>
</dbReference>
<organism evidence="1 2">
    <name type="scientific">Fraxinus pennsylvanica</name>
    <dbReference type="NCBI Taxonomy" id="56036"/>
    <lineage>
        <taxon>Eukaryota</taxon>
        <taxon>Viridiplantae</taxon>
        <taxon>Streptophyta</taxon>
        <taxon>Embryophyta</taxon>
        <taxon>Tracheophyta</taxon>
        <taxon>Spermatophyta</taxon>
        <taxon>Magnoliopsida</taxon>
        <taxon>eudicotyledons</taxon>
        <taxon>Gunneridae</taxon>
        <taxon>Pentapetalae</taxon>
        <taxon>asterids</taxon>
        <taxon>lamiids</taxon>
        <taxon>Lamiales</taxon>
        <taxon>Oleaceae</taxon>
        <taxon>Oleeae</taxon>
        <taxon>Fraxinus</taxon>
    </lineage>
</organism>
<name>A0AAD2ACF6_9LAMI</name>